<dbReference type="Proteomes" id="UP001187192">
    <property type="component" value="Unassembled WGS sequence"/>
</dbReference>
<reference evidence="1" key="1">
    <citation type="submission" date="2023-07" db="EMBL/GenBank/DDBJ databases">
        <title>draft genome sequence of fig (Ficus carica).</title>
        <authorList>
            <person name="Takahashi T."/>
            <person name="Nishimura K."/>
        </authorList>
    </citation>
    <scope>NUCLEOTIDE SEQUENCE</scope>
</reference>
<sequence>MLKTTFPSGNETRLVGLVVVPSRITGLIYHHLCWAAHPRLNPHLGSSSRSPSGSKILARLTLPRPRLSPIRNGQPMLPLPRRPIPADNCTVAGHATPITLHHLTLDVRARGICLVEVKYLYAWSMPTRWDYSEYYPSGSPENPNPWEMPINRGVPHSLRRLGEARWQKTGHVR</sequence>
<name>A0AA88ARB1_FICCA</name>
<keyword evidence="2" id="KW-1185">Reference proteome</keyword>
<gene>
    <name evidence="1" type="ORF">TIFTF001_017825</name>
</gene>
<accession>A0AA88ARB1</accession>
<organism evidence="1 2">
    <name type="scientific">Ficus carica</name>
    <name type="common">Common fig</name>
    <dbReference type="NCBI Taxonomy" id="3494"/>
    <lineage>
        <taxon>Eukaryota</taxon>
        <taxon>Viridiplantae</taxon>
        <taxon>Streptophyta</taxon>
        <taxon>Embryophyta</taxon>
        <taxon>Tracheophyta</taxon>
        <taxon>Spermatophyta</taxon>
        <taxon>Magnoliopsida</taxon>
        <taxon>eudicotyledons</taxon>
        <taxon>Gunneridae</taxon>
        <taxon>Pentapetalae</taxon>
        <taxon>rosids</taxon>
        <taxon>fabids</taxon>
        <taxon>Rosales</taxon>
        <taxon>Moraceae</taxon>
        <taxon>Ficeae</taxon>
        <taxon>Ficus</taxon>
    </lineage>
</organism>
<dbReference type="EMBL" id="BTGU01000028">
    <property type="protein sequence ID" value="GMN48646.1"/>
    <property type="molecule type" value="Genomic_DNA"/>
</dbReference>
<evidence type="ECO:0000313" key="1">
    <source>
        <dbReference type="EMBL" id="GMN48646.1"/>
    </source>
</evidence>
<comment type="caution">
    <text evidence="1">The sequence shown here is derived from an EMBL/GenBank/DDBJ whole genome shotgun (WGS) entry which is preliminary data.</text>
</comment>
<dbReference type="AlphaFoldDB" id="A0AA88ARB1"/>
<protein>
    <submittedName>
        <fullName evidence="1">Uncharacterized protein</fullName>
    </submittedName>
</protein>
<proteinExistence type="predicted"/>
<evidence type="ECO:0000313" key="2">
    <source>
        <dbReference type="Proteomes" id="UP001187192"/>
    </source>
</evidence>